<gene>
    <name evidence="2" type="ORF">FSB_LOCUS19921</name>
    <name evidence="3" type="ORF">FSB_LOCUS33812</name>
</gene>
<dbReference type="EMBL" id="OIVN01001275">
    <property type="protein sequence ID" value="SPC92039.1"/>
    <property type="molecule type" value="Genomic_DNA"/>
</dbReference>
<accession>A0A2N9H2W5</accession>
<protein>
    <submittedName>
        <fullName evidence="3">Uncharacterized protein</fullName>
    </submittedName>
</protein>
<organism evidence="3">
    <name type="scientific">Fagus sylvatica</name>
    <name type="common">Beechnut</name>
    <dbReference type="NCBI Taxonomy" id="28930"/>
    <lineage>
        <taxon>Eukaryota</taxon>
        <taxon>Viridiplantae</taxon>
        <taxon>Streptophyta</taxon>
        <taxon>Embryophyta</taxon>
        <taxon>Tracheophyta</taxon>
        <taxon>Spermatophyta</taxon>
        <taxon>Magnoliopsida</taxon>
        <taxon>eudicotyledons</taxon>
        <taxon>Gunneridae</taxon>
        <taxon>Pentapetalae</taxon>
        <taxon>rosids</taxon>
        <taxon>fabids</taxon>
        <taxon>Fagales</taxon>
        <taxon>Fagaceae</taxon>
        <taxon>Fagus</taxon>
    </lineage>
</organism>
<proteinExistence type="predicted"/>
<dbReference type="EMBL" id="OIVN01002724">
    <property type="protein sequence ID" value="SPD05930.1"/>
    <property type="molecule type" value="Genomic_DNA"/>
</dbReference>
<sequence>MLYATEARPLNALGLPNNAGETEGVFAELSKKVIVSSRLSSSGRGKSYKYSLTGEIKTSGPSPGEGHKNVPKTRH</sequence>
<feature type="compositionally biased region" description="Low complexity" evidence="1">
    <location>
        <begin position="37"/>
        <end position="52"/>
    </location>
</feature>
<name>A0A2N9H2W5_FAGSY</name>
<reference evidence="3" key="1">
    <citation type="submission" date="2018-02" db="EMBL/GenBank/DDBJ databases">
        <authorList>
            <person name="Cohen D.B."/>
            <person name="Kent A.D."/>
        </authorList>
    </citation>
    <scope>NUCLEOTIDE SEQUENCE</scope>
</reference>
<evidence type="ECO:0000313" key="3">
    <source>
        <dbReference type="EMBL" id="SPD05930.1"/>
    </source>
</evidence>
<evidence type="ECO:0000256" key="1">
    <source>
        <dbReference type="SAM" id="MobiDB-lite"/>
    </source>
</evidence>
<evidence type="ECO:0000313" key="2">
    <source>
        <dbReference type="EMBL" id="SPC92039.1"/>
    </source>
</evidence>
<feature type="region of interest" description="Disordered" evidence="1">
    <location>
        <begin position="37"/>
        <end position="75"/>
    </location>
</feature>
<dbReference type="AlphaFoldDB" id="A0A2N9H2W5"/>